<feature type="transmembrane region" description="Helical" evidence="7">
    <location>
        <begin position="163"/>
        <end position="186"/>
    </location>
</feature>
<keyword evidence="5 7" id="KW-1133">Transmembrane helix</keyword>
<dbReference type="Proteomes" id="UP000635565">
    <property type="component" value="Unassembled WGS sequence"/>
</dbReference>
<gene>
    <name evidence="9" type="ORF">KSZ_01090</name>
</gene>
<dbReference type="InterPro" id="IPR035906">
    <property type="entry name" value="MetI-like_sf"/>
</dbReference>
<evidence type="ECO:0000256" key="4">
    <source>
        <dbReference type="ARBA" id="ARBA00022692"/>
    </source>
</evidence>
<keyword evidence="2 7" id="KW-0813">Transport</keyword>
<sequence>MAVAEQVGSKEHVQQAHARIAAKKRMETVGKVVRYVAVVIIVFISLAPLYWTFATSVKNGIEINQSPPTIFPHQFDFNNYVQVLTNSTFFLPTLRNSTIIATITTLLALVFGILCAYALGRMKFRGKPFVLATVLSVQMFPFIALIGPLFVLFTGPLYLYNTYWALIIADLVLNIPLVVWFLTSFFRDLPPDLEEAARIDGASRLKALWYVIMPLTAPGIFSSAILSFIAVWNDFLFGLNLTSDESAQPVTVGITRFNSEHVVAYGQLAAAAIIVTIPLVIIVLFLQRRIVSGLTAGAVKG</sequence>
<comment type="similarity">
    <text evidence="7">Belongs to the binding-protein-dependent transport system permease family.</text>
</comment>
<keyword evidence="6 7" id="KW-0472">Membrane</keyword>
<proteinExistence type="inferred from homology"/>
<evidence type="ECO:0000256" key="6">
    <source>
        <dbReference type="ARBA" id="ARBA00023136"/>
    </source>
</evidence>
<evidence type="ECO:0000256" key="1">
    <source>
        <dbReference type="ARBA" id="ARBA00004651"/>
    </source>
</evidence>
<feature type="domain" description="ABC transmembrane type-1" evidence="8">
    <location>
        <begin position="94"/>
        <end position="286"/>
    </location>
</feature>
<evidence type="ECO:0000313" key="10">
    <source>
        <dbReference type="Proteomes" id="UP000635565"/>
    </source>
</evidence>
<comment type="subcellular location">
    <subcellularLocation>
        <location evidence="1 7">Cell membrane</location>
        <topology evidence="1 7">Multi-pass membrane protein</topology>
    </subcellularLocation>
</comment>
<evidence type="ECO:0000259" key="8">
    <source>
        <dbReference type="PROSITE" id="PS50928"/>
    </source>
</evidence>
<protein>
    <submittedName>
        <fullName evidence="9">ABC transporter permease</fullName>
    </submittedName>
</protein>
<feature type="transmembrane region" description="Helical" evidence="7">
    <location>
        <begin position="32"/>
        <end position="51"/>
    </location>
</feature>
<keyword evidence="4 7" id="KW-0812">Transmembrane</keyword>
<evidence type="ECO:0000256" key="2">
    <source>
        <dbReference type="ARBA" id="ARBA00022448"/>
    </source>
</evidence>
<dbReference type="InterPro" id="IPR050901">
    <property type="entry name" value="BP-dep_ABC_trans_perm"/>
</dbReference>
<accession>A0ABQ3V8W8</accession>
<keyword evidence="3" id="KW-1003">Cell membrane</keyword>
<dbReference type="RefSeq" id="WP_201359810.1">
    <property type="nucleotide sequence ID" value="NZ_BNJJ01000001.1"/>
</dbReference>
<dbReference type="EMBL" id="BNJJ01000001">
    <property type="protein sequence ID" value="GHO82103.1"/>
    <property type="molecule type" value="Genomic_DNA"/>
</dbReference>
<dbReference type="PANTHER" id="PTHR32243:SF18">
    <property type="entry name" value="INNER MEMBRANE ABC TRANSPORTER PERMEASE PROTEIN YCJP"/>
    <property type="match status" value="1"/>
</dbReference>
<organism evidence="9 10">
    <name type="scientific">Dictyobacter formicarum</name>
    <dbReference type="NCBI Taxonomy" id="2778368"/>
    <lineage>
        <taxon>Bacteria</taxon>
        <taxon>Bacillati</taxon>
        <taxon>Chloroflexota</taxon>
        <taxon>Ktedonobacteria</taxon>
        <taxon>Ktedonobacterales</taxon>
        <taxon>Dictyobacteraceae</taxon>
        <taxon>Dictyobacter</taxon>
    </lineage>
</organism>
<feature type="transmembrane region" description="Helical" evidence="7">
    <location>
        <begin position="207"/>
        <end position="232"/>
    </location>
</feature>
<dbReference type="PROSITE" id="PS50928">
    <property type="entry name" value="ABC_TM1"/>
    <property type="match status" value="1"/>
</dbReference>
<dbReference type="InterPro" id="IPR000515">
    <property type="entry name" value="MetI-like"/>
</dbReference>
<name>A0ABQ3V8W8_9CHLR</name>
<reference evidence="9 10" key="1">
    <citation type="journal article" date="2021" name="Int. J. Syst. Evol. Microbiol.">
        <title>Reticulibacter mediterranei gen. nov., sp. nov., within the new family Reticulibacteraceae fam. nov., and Ktedonospora formicarum gen. nov., sp. nov., Ktedonobacter robiniae sp. nov., Dictyobacter formicarum sp. nov. and Dictyobacter arantiisoli sp. nov., belonging to the class Ktedonobacteria.</title>
        <authorList>
            <person name="Yabe S."/>
            <person name="Zheng Y."/>
            <person name="Wang C.M."/>
            <person name="Sakai Y."/>
            <person name="Abe K."/>
            <person name="Yokota A."/>
            <person name="Donadio S."/>
            <person name="Cavaletti L."/>
            <person name="Monciardini P."/>
        </authorList>
    </citation>
    <scope>NUCLEOTIDE SEQUENCE [LARGE SCALE GENOMIC DNA]</scope>
    <source>
        <strain evidence="9 10">SOSP1-9</strain>
    </source>
</reference>
<evidence type="ECO:0000256" key="5">
    <source>
        <dbReference type="ARBA" id="ARBA00022989"/>
    </source>
</evidence>
<dbReference type="Gene3D" id="1.10.3720.10">
    <property type="entry name" value="MetI-like"/>
    <property type="match status" value="1"/>
</dbReference>
<feature type="transmembrane region" description="Helical" evidence="7">
    <location>
        <begin position="129"/>
        <end position="151"/>
    </location>
</feature>
<evidence type="ECO:0000256" key="7">
    <source>
        <dbReference type="RuleBase" id="RU363032"/>
    </source>
</evidence>
<keyword evidence="10" id="KW-1185">Reference proteome</keyword>
<evidence type="ECO:0000313" key="9">
    <source>
        <dbReference type="EMBL" id="GHO82103.1"/>
    </source>
</evidence>
<dbReference type="Pfam" id="PF00528">
    <property type="entry name" value="BPD_transp_1"/>
    <property type="match status" value="1"/>
</dbReference>
<dbReference type="PANTHER" id="PTHR32243">
    <property type="entry name" value="MALTOSE TRANSPORT SYSTEM PERMEASE-RELATED"/>
    <property type="match status" value="1"/>
</dbReference>
<comment type="caution">
    <text evidence="9">The sequence shown here is derived from an EMBL/GenBank/DDBJ whole genome shotgun (WGS) entry which is preliminary data.</text>
</comment>
<feature type="transmembrane region" description="Helical" evidence="7">
    <location>
        <begin position="264"/>
        <end position="286"/>
    </location>
</feature>
<feature type="transmembrane region" description="Helical" evidence="7">
    <location>
        <begin position="99"/>
        <end position="120"/>
    </location>
</feature>
<dbReference type="CDD" id="cd06261">
    <property type="entry name" value="TM_PBP2"/>
    <property type="match status" value="1"/>
</dbReference>
<evidence type="ECO:0000256" key="3">
    <source>
        <dbReference type="ARBA" id="ARBA00022475"/>
    </source>
</evidence>
<dbReference type="SUPFAM" id="SSF161098">
    <property type="entry name" value="MetI-like"/>
    <property type="match status" value="1"/>
</dbReference>